<protein>
    <submittedName>
        <fullName evidence="1">Uncharacterized protein</fullName>
    </submittedName>
</protein>
<name>A0A7G9RJH1_9BURK</name>
<evidence type="ECO:0000313" key="1">
    <source>
        <dbReference type="EMBL" id="QNN55746.1"/>
    </source>
</evidence>
<reference evidence="1 2" key="1">
    <citation type="submission" date="2020-08" db="EMBL/GenBank/DDBJ databases">
        <title>Genome sequence of Diaphorobacter ruginosibacter DSM 27467T.</title>
        <authorList>
            <person name="Hyun D.-W."/>
            <person name="Bae J.-W."/>
        </authorList>
    </citation>
    <scope>NUCLEOTIDE SEQUENCE [LARGE SCALE GENOMIC DNA]</scope>
    <source>
        <strain evidence="1 2">DSM 27467</strain>
    </source>
</reference>
<gene>
    <name evidence="1" type="ORF">H9K76_14100</name>
</gene>
<dbReference type="AlphaFoldDB" id="A0A7G9RJH1"/>
<dbReference type="EMBL" id="CP060714">
    <property type="protein sequence ID" value="QNN55746.1"/>
    <property type="molecule type" value="Genomic_DNA"/>
</dbReference>
<proteinExistence type="predicted"/>
<dbReference type="Proteomes" id="UP000515811">
    <property type="component" value="Chromosome"/>
</dbReference>
<sequence length="368" mass="40489">MRIVERTLHEAEKRGFKHASTVWALMRRNDIPRRLVNLIDEAVELIPNEVQAEIMKSINQPSEDEAVSIPLVTAMKHPVSYEPEINPRFLPPGPDGVDPRFGGAGNKLQRIVEAEGKDAIHKPEHAHLFSQTMRFAPKDLQTPEAGAEYDDSNRLLSTAAGIANVLAQTHATVDAAEGQLYDIAAIAKAALMHSDEVPSRERKRLLTEVGDVLADLLKDETSRGINGFIVGHQPVHQTPNKKAVVTQDVSSLLHAIPDAHTLINEAFNVIDASALPNEDDAVWGLTSLMERLEGLFKKEAGNETPWENSTTSYLSPEIAKVIAVLDDINDRLGCMLLCASLTVLTVSKDMLDDAVNRAVEARKMRVFE</sequence>
<dbReference type="KEGG" id="drg:H9K76_14100"/>
<organism evidence="1 2">
    <name type="scientific">Diaphorobacter ruginosibacter</name>
    <dbReference type="NCBI Taxonomy" id="1715720"/>
    <lineage>
        <taxon>Bacteria</taxon>
        <taxon>Pseudomonadati</taxon>
        <taxon>Pseudomonadota</taxon>
        <taxon>Betaproteobacteria</taxon>
        <taxon>Burkholderiales</taxon>
        <taxon>Comamonadaceae</taxon>
        <taxon>Diaphorobacter</taxon>
    </lineage>
</organism>
<accession>A0A7G9RJH1</accession>
<evidence type="ECO:0000313" key="2">
    <source>
        <dbReference type="Proteomes" id="UP000515811"/>
    </source>
</evidence>
<keyword evidence="2" id="KW-1185">Reference proteome</keyword>
<dbReference type="RefSeq" id="WP_187596019.1">
    <property type="nucleotide sequence ID" value="NZ_CP060714.1"/>
</dbReference>